<dbReference type="AlphaFoldDB" id="A0A9W7LUF5"/>
<sequence>MRLQSSRTQTRGKELEEQLVKLETRLKEEINNLRLAELEDHAQNLGDRDSTNQVLRFQRDLQLTGIFIMMCSSAITVSYQKQ</sequence>
<evidence type="ECO:0000313" key="2">
    <source>
        <dbReference type="EMBL" id="GMI77043.1"/>
    </source>
</evidence>
<organism evidence="2 3">
    <name type="scientific">Hibiscus trionum</name>
    <name type="common">Flower of an hour</name>
    <dbReference type="NCBI Taxonomy" id="183268"/>
    <lineage>
        <taxon>Eukaryota</taxon>
        <taxon>Viridiplantae</taxon>
        <taxon>Streptophyta</taxon>
        <taxon>Embryophyta</taxon>
        <taxon>Tracheophyta</taxon>
        <taxon>Spermatophyta</taxon>
        <taxon>Magnoliopsida</taxon>
        <taxon>eudicotyledons</taxon>
        <taxon>Gunneridae</taxon>
        <taxon>Pentapetalae</taxon>
        <taxon>rosids</taxon>
        <taxon>malvids</taxon>
        <taxon>Malvales</taxon>
        <taxon>Malvaceae</taxon>
        <taxon>Malvoideae</taxon>
        <taxon>Hibiscus</taxon>
    </lineage>
</organism>
<dbReference type="OrthoDB" id="770890at2759"/>
<comment type="caution">
    <text evidence="2">The sequence shown here is derived from an EMBL/GenBank/DDBJ whole genome shotgun (WGS) entry which is preliminary data.</text>
</comment>
<reference evidence="2" key="1">
    <citation type="submission" date="2023-05" db="EMBL/GenBank/DDBJ databases">
        <title>Genome and transcriptome analyses reveal genes involved in the formation of fine ridges on petal epidermal cells in Hibiscus trionum.</title>
        <authorList>
            <person name="Koshimizu S."/>
            <person name="Masuda S."/>
            <person name="Ishii T."/>
            <person name="Shirasu K."/>
            <person name="Hoshino A."/>
            <person name="Arita M."/>
        </authorList>
    </citation>
    <scope>NUCLEOTIDE SEQUENCE</scope>
    <source>
        <strain evidence="2">Hamamatsu line</strain>
    </source>
</reference>
<accession>A0A9W7LUF5</accession>
<keyword evidence="3" id="KW-1185">Reference proteome</keyword>
<protein>
    <submittedName>
        <fullName evidence="2">Uncharacterized protein</fullName>
    </submittedName>
</protein>
<dbReference type="EMBL" id="BSYR01000013">
    <property type="protein sequence ID" value="GMI77043.1"/>
    <property type="molecule type" value="Genomic_DNA"/>
</dbReference>
<keyword evidence="1" id="KW-0175">Coiled coil</keyword>
<name>A0A9W7LUF5_HIBTR</name>
<evidence type="ECO:0000313" key="3">
    <source>
        <dbReference type="Proteomes" id="UP001165190"/>
    </source>
</evidence>
<proteinExistence type="predicted"/>
<dbReference type="Proteomes" id="UP001165190">
    <property type="component" value="Unassembled WGS sequence"/>
</dbReference>
<gene>
    <name evidence="2" type="ORF">HRI_001373600</name>
</gene>
<feature type="coiled-coil region" evidence="1">
    <location>
        <begin position="5"/>
        <end position="39"/>
    </location>
</feature>
<evidence type="ECO:0000256" key="1">
    <source>
        <dbReference type="SAM" id="Coils"/>
    </source>
</evidence>